<evidence type="ECO:0000313" key="2">
    <source>
        <dbReference type="Proteomes" id="UP001057402"/>
    </source>
</evidence>
<dbReference type="Proteomes" id="UP001057402">
    <property type="component" value="Chromosome 7"/>
</dbReference>
<gene>
    <name evidence="1" type="ORF">MLD38_024880</name>
</gene>
<organism evidence="1 2">
    <name type="scientific">Melastoma candidum</name>
    <dbReference type="NCBI Taxonomy" id="119954"/>
    <lineage>
        <taxon>Eukaryota</taxon>
        <taxon>Viridiplantae</taxon>
        <taxon>Streptophyta</taxon>
        <taxon>Embryophyta</taxon>
        <taxon>Tracheophyta</taxon>
        <taxon>Spermatophyta</taxon>
        <taxon>Magnoliopsida</taxon>
        <taxon>eudicotyledons</taxon>
        <taxon>Gunneridae</taxon>
        <taxon>Pentapetalae</taxon>
        <taxon>rosids</taxon>
        <taxon>malvids</taxon>
        <taxon>Myrtales</taxon>
        <taxon>Melastomataceae</taxon>
        <taxon>Melastomatoideae</taxon>
        <taxon>Melastomateae</taxon>
        <taxon>Melastoma</taxon>
    </lineage>
</organism>
<sequence length="198" mass="22740">MAWVEVERAKYMARFLNLPPKSETRSSCSQGKWTPHGTVVKCTYKREEVKIQAWENRQMRKAEMKMKKTEAKAERMKARAEEQMTRDIEAAQRAAEEKRANEEAKLNEKGTRTSERAEYIRRTGNLPVFLHFQASLFLPLAFERLGYMTRSRSLDISATPASQGELPYALQSTAASGNMLPIPRFQTPPGWMSFCQVT</sequence>
<accession>A0ACB9NU27</accession>
<dbReference type="EMBL" id="CM042886">
    <property type="protein sequence ID" value="KAI4339998.1"/>
    <property type="molecule type" value="Genomic_DNA"/>
</dbReference>
<name>A0ACB9NU27_9MYRT</name>
<proteinExistence type="predicted"/>
<reference evidence="2" key="1">
    <citation type="journal article" date="2023" name="Front. Plant Sci.">
        <title>Chromosomal-level genome assembly of Melastoma candidum provides insights into trichome evolution.</title>
        <authorList>
            <person name="Zhong Y."/>
            <person name="Wu W."/>
            <person name="Sun C."/>
            <person name="Zou P."/>
            <person name="Liu Y."/>
            <person name="Dai S."/>
            <person name="Zhou R."/>
        </authorList>
    </citation>
    <scope>NUCLEOTIDE SEQUENCE [LARGE SCALE GENOMIC DNA]</scope>
</reference>
<keyword evidence="2" id="KW-1185">Reference proteome</keyword>
<comment type="caution">
    <text evidence="1">The sequence shown here is derived from an EMBL/GenBank/DDBJ whole genome shotgun (WGS) entry which is preliminary data.</text>
</comment>
<protein>
    <submittedName>
        <fullName evidence="1">Uncharacterized protein</fullName>
    </submittedName>
</protein>
<evidence type="ECO:0000313" key="1">
    <source>
        <dbReference type="EMBL" id="KAI4339998.1"/>
    </source>
</evidence>